<evidence type="ECO:0000313" key="1">
    <source>
        <dbReference type="EMBL" id="KAH7965488.1"/>
    </source>
</evidence>
<proteinExistence type="predicted"/>
<evidence type="ECO:0000313" key="2">
    <source>
        <dbReference type="Proteomes" id="UP000821865"/>
    </source>
</evidence>
<name>A0ACB8DBV6_DERSI</name>
<dbReference type="EMBL" id="CM023471">
    <property type="protein sequence ID" value="KAH7965488.1"/>
    <property type="molecule type" value="Genomic_DNA"/>
</dbReference>
<accession>A0ACB8DBV6</accession>
<organism evidence="1 2">
    <name type="scientific">Dermacentor silvarum</name>
    <name type="common">Tick</name>
    <dbReference type="NCBI Taxonomy" id="543639"/>
    <lineage>
        <taxon>Eukaryota</taxon>
        <taxon>Metazoa</taxon>
        <taxon>Ecdysozoa</taxon>
        <taxon>Arthropoda</taxon>
        <taxon>Chelicerata</taxon>
        <taxon>Arachnida</taxon>
        <taxon>Acari</taxon>
        <taxon>Parasitiformes</taxon>
        <taxon>Ixodida</taxon>
        <taxon>Ixodoidea</taxon>
        <taxon>Ixodidae</taxon>
        <taxon>Rhipicephalinae</taxon>
        <taxon>Dermacentor</taxon>
    </lineage>
</organism>
<keyword evidence="2" id="KW-1185">Reference proteome</keyword>
<dbReference type="Proteomes" id="UP000821865">
    <property type="component" value="Chromosome 2"/>
</dbReference>
<protein>
    <submittedName>
        <fullName evidence="1">Uncharacterized protein</fullName>
    </submittedName>
</protein>
<gene>
    <name evidence="1" type="ORF">HPB49_008391</name>
</gene>
<sequence length="275" mass="30752">MKRDQDHIWFLETSYKRKLGPREACSIESACRNNGDYTVHLLSTGNISSSDCPYQRVLSKFPNFRSAGLNVSLELAGTQLEPLHAIGGALNESPYKVEHLSDFLRYVVLWKSGGVYLDTDVIVMKSLKGIRNTVFYLSKNEIHGVANGILFFDKQHPVIGALIDKCARVYNPYWWTTCGPAIMSLLPLDTEFSRLVNFSNESAFFPVPWYKGLDLFHPGKASAVLRAANASFGVHFWNNLSKNTRVVPGSGCAMDVLARDHCPEAYRVASSEGYF</sequence>
<comment type="caution">
    <text evidence="1">The sequence shown here is derived from an EMBL/GenBank/DDBJ whole genome shotgun (WGS) entry which is preliminary data.</text>
</comment>
<reference evidence="1" key="1">
    <citation type="submission" date="2020-05" db="EMBL/GenBank/DDBJ databases">
        <title>Large-scale comparative analyses of tick genomes elucidate their genetic diversity and vector capacities.</title>
        <authorList>
            <person name="Jia N."/>
            <person name="Wang J."/>
            <person name="Shi W."/>
            <person name="Du L."/>
            <person name="Sun Y."/>
            <person name="Zhan W."/>
            <person name="Jiang J."/>
            <person name="Wang Q."/>
            <person name="Zhang B."/>
            <person name="Ji P."/>
            <person name="Sakyi L.B."/>
            <person name="Cui X."/>
            <person name="Yuan T."/>
            <person name="Jiang B."/>
            <person name="Yang W."/>
            <person name="Lam T.T.-Y."/>
            <person name="Chang Q."/>
            <person name="Ding S."/>
            <person name="Wang X."/>
            <person name="Zhu J."/>
            <person name="Ruan X."/>
            <person name="Zhao L."/>
            <person name="Wei J."/>
            <person name="Que T."/>
            <person name="Du C."/>
            <person name="Cheng J."/>
            <person name="Dai P."/>
            <person name="Han X."/>
            <person name="Huang E."/>
            <person name="Gao Y."/>
            <person name="Liu J."/>
            <person name="Shao H."/>
            <person name="Ye R."/>
            <person name="Li L."/>
            <person name="Wei W."/>
            <person name="Wang X."/>
            <person name="Wang C."/>
            <person name="Yang T."/>
            <person name="Huo Q."/>
            <person name="Li W."/>
            <person name="Guo W."/>
            <person name="Chen H."/>
            <person name="Zhou L."/>
            <person name="Ni X."/>
            <person name="Tian J."/>
            <person name="Zhou Y."/>
            <person name="Sheng Y."/>
            <person name="Liu T."/>
            <person name="Pan Y."/>
            <person name="Xia L."/>
            <person name="Li J."/>
            <person name="Zhao F."/>
            <person name="Cao W."/>
        </authorList>
    </citation>
    <scope>NUCLEOTIDE SEQUENCE</scope>
    <source>
        <strain evidence="1">Dsil-2018</strain>
    </source>
</reference>